<gene>
    <name evidence="3" type="ORF">S06H3_12375</name>
</gene>
<sequence>ATDPNNPIIAGSMSEIADAQGLAQIMNQTLPYFIALVFLFIGLFASLTFAPKGADAIIKGGQRGINKASTIAGKKYWAGTAKLAGRTAATLPRSFAKGVKTGGGWKTRRGWASGFRRAGKTLTPPSPKQWAPLAKGYAKYRIKPTTKAAGEGLKKAAREVWGATIGKKPRTKHCPRCRTADIPVAQTICPTCGYNFPARWSTTGPPPSPSPPQAPRTPPTTPSPSTSPRVEELKKRGRRLKKEKDERMEQRRQ</sequence>
<keyword evidence="2" id="KW-1133">Transmembrane helix</keyword>
<comment type="caution">
    <text evidence="3">The sequence shown here is derived from an EMBL/GenBank/DDBJ whole genome shotgun (WGS) entry which is preliminary data.</text>
</comment>
<feature type="transmembrane region" description="Helical" evidence="2">
    <location>
        <begin position="30"/>
        <end position="50"/>
    </location>
</feature>
<accession>X1LNK0</accession>
<dbReference type="AlphaFoldDB" id="X1LNK0"/>
<feature type="compositionally biased region" description="Basic and acidic residues" evidence="1">
    <location>
        <begin position="242"/>
        <end position="253"/>
    </location>
</feature>
<organism evidence="3">
    <name type="scientific">marine sediment metagenome</name>
    <dbReference type="NCBI Taxonomy" id="412755"/>
    <lineage>
        <taxon>unclassified sequences</taxon>
        <taxon>metagenomes</taxon>
        <taxon>ecological metagenomes</taxon>
    </lineage>
</organism>
<name>X1LNK0_9ZZZZ</name>
<evidence type="ECO:0000313" key="3">
    <source>
        <dbReference type="EMBL" id="GAI07406.1"/>
    </source>
</evidence>
<feature type="non-terminal residue" evidence="3">
    <location>
        <position position="1"/>
    </location>
</feature>
<feature type="region of interest" description="Disordered" evidence="1">
    <location>
        <begin position="200"/>
        <end position="253"/>
    </location>
</feature>
<protein>
    <submittedName>
        <fullName evidence="3">Uncharacterized protein</fullName>
    </submittedName>
</protein>
<evidence type="ECO:0000256" key="2">
    <source>
        <dbReference type="SAM" id="Phobius"/>
    </source>
</evidence>
<feature type="compositionally biased region" description="Pro residues" evidence="1">
    <location>
        <begin position="204"/>
        <end position="222"/>
    </location>
</feature>
<evidence type="ECO:0000256" key="1">
    <source>
        <dbReference type="SAM" id="MobiDB-lite"/>
    </source>
</evidence>
<keyword evidence="2" id="KW-0472">Membrane</keyword>
<keyword evidence="2" id="KW-0812">Transmembrane</keyword>
<proteinExistence type="predicted"/>
<reference evidence="3" key="1">
    <citation type="journal article" date="2014" name="Front. Microbiol.">
        <title>High frequency of phylogenetically diverse reductive dehalogenase-homologous genes in deep subseafloor sedimentary metagenomes.</title>
        <authorList>
            <person name="Kawai M."/>
            <person name="Futagami T."/>
            <person name="Toyoda A."/>
            <person name="Takaki Y."/>
            <person name="Nishi S."/>
            <person name="Hori S."/>
            <person name="Arai W."/>
            <person name="Tsubouchi T."/>
            <person name="Morono Y."/>
            <person name="Uchiyama I."/>
            <person name="Ito T."/>
            <person name="Fujiyama A."/>
            <person name="Inagaki F."/>
            <person name="Takami H."/>
        </authorList>
    </citation>
    <scope>NUCLEOTIDE SEQUENCE</scope>
    <source>
        <strain evidence="3">Expedition CK06-06</strain>
    </source>
</reference>
<dbReference type="EMBL" id="BARV01006063">
    <property type="protein sequence ID" value="GAI07406.1"/>
    <property type="molecule type" value="Genomic_DNA"/>
</dbReference>